<feature type="region of interest" description="Disordered" evidence="1">
    <location>
        <begin position="351"/>
        <end position="443"/>
    </location>
</feature>
<name>A0ABU2AZN4_9MICC</name>
<proteinExistence type="predicted"/>
<evidence type="ECO:0000256" key="3">
    <source>
        <dbReference type="SAM" id="SignalP"/>
    </source>
</evidence>
<evidence type="ECO:0000313" key="5">
    <source>
        <dbReference type="EMBL" id="MDR7346234.1"/>
    </source>
</evidence>
<feature type="domain" description="Thioester" evidence="4">
    <location>
        <begin position="73"/>
        <end position="194"/>
    </location>
</feature>
<comment type="caution">
    <text evidence="5">The sequence shown here is derived from an EMBL/GenBank/DDBJ whole genome shotgun (WGS) entry which is preliminary data.</text>
</comment>
<keyword evidence="3" id="KW-0732">Signal</keyword>
<dbReference type="Pfam" id="PF08341">
    <property type="entry name" value="TED"/>
    <property type="match status" value="1"/>
</dbReference>
<feature type="signal peptide" evidence="3">
    <location>
        <begin position="1"/>
        <end position="27"/>
    </location>
</feature>
<reference evidence="5 6" key="1">
    <citation type="submission" date="2023-07" db="EMBL/GenBank/DDBJ databases">
        <title>Sequencing the genomes of 1000 actinobacteria strains.</title>
        <authorList>
            <person name="Klenk H.-P."/>
        </authorList>
    </citation>
    <scope>NUCLEOTIDE SEQUENCE [LARGE SCALE GENOMIC DNA]</scope>
    <source>
        <strain evidence="5 6">DSM 22966</strain>
    </source>
</reference>
<dbReference type="InterPro" id="IPR023849">
    <property type="entry name" value="TQXA_dom"/>
</dbReference>
<feature type="chain" id="PRO_5045331493" evidence="3">
    <location>
        <begin position="28"/>
        <end position="477"/>
    </location>
</feature>
<evidence type="ECO:0000256" key="1">
    <source>
        <dbReference type="SAM" id="MobiDB-lite"/>
    </source>
</evidence>
<feature type="compositionally biased region" description="Acidic residues" evidence="1">
    <location>
        <begin position="429"/>
        <end position="438"/>
    </location>
</feature>
<keyword evidence="2" id="KW-0472">Membrane</keyword>
<keyword evidence="2" id="KW-1133">Transmembrane helix</keyword>
<dbReference type="NCBIfam" id="TIGR03934">
    <property type="entry name" value="TQXA_dom"/>
    <property type="match status" value="1"/>
</dbReference>
<gene>
    <name evidence="5" type="ORF">J2S62_000491</name>
</gene>
<sequence>MKTTVLATLTCLGMGATSLLMPGLAAANDASVSVEEELTAQMGPAQEYQRGLSVNGVAPTLRSVVVNGESILAYCIEYWIQAADPDHESAVTTWDEFTGDNHFKSDPQVRQRVAWILRHSYPTLTLDELAQQTGTVQLSAAEAISATQAAIWHFTDDFVPDGKLTVESGPTAQLAEHSSDNVRKIFAYLTGDSNTGLTEQEVQASVTLEDATEPNVDVPEPLSSVIADDGDHLLGPIRLNASTPEVDLSVHSAEEGVHEQLSVLDAEGEPVDMNQSVHADELWIHVPAEVETGSVQLTAESVEYGYTGRLIIPEPDGQRRFQTIVVVDQATDHAATEIELAWEQVMIEEPAEDPPAEEPPAEVRTPEASPSPTVEEPLIQEPEPEPEQSPVQQPEDEEPEVSQTPTASTEPEAPEESEPVEPSSPQESVPEEIDEAEPAAELATTGAHETRNILIALGTIAAGIGLLVVNRFRRARM</sequence>
<dbReference type="Proteomes" id="UP001183794">
    <property type="component" value="Unassembled WGS sequence"/>
</dbReference>
<keyword evidence="2" id="KW-0812">Transmembrane</keyword>
<dbReference type="EMBL" id="JAVDYJ010000001">
    <property type="protein sequence ID" value="MDR7346234.1"/>
    <property type="molecule type" value="Genomic_DNA"/>
</dbReference>
<feature type="compositionally biased region" description="Acidic residues" evidence="1">
    <location>
        <begin position="351"/>
        <end position="360"/>
    </location>
</feature>
<evidence type="ECO:0000259" key="4">
    <source>
        <dbReference type="Pfam" id="PF08341"/>
    </source>
</evidence>
<dbReference type="InterPro" id="IPR013552">
    <property type="entry name" value="Thioester_dom"/>
</dbReference>
<evidence type="ECO:0000313" key="6">
    <source>
        <dbReference type="Proteomes" id="UP001183794"/>
    </source>
</evidence>
<evidence type="ECO:0000256" key="2">
    <source>
        <dbReference type="SAM" id="Phobius"/>
    </source>
</evidence>
<keyword evidence="6" id="KW-1185">Reference proteome</keyword>
<accession>A0ABU2AZN4</accession>
<dbReference type="Gene3D" id="1.10.150.480">
    <property type="match status" value="1"/>
</dbReference>
<protein>
    <submittedName>
        <fullName evidence="5">TQXA domain-containing protein</fullName>
    </submittedName>
</protein>
<organism evidence="5 6">
    <name type="scientific">Enteractinococcus fodinae</name>
    <dbReference type="NCBI Taxonomy" id="684663"/>
    <lineage>
        <taxon>Bacteria</taxon>
        <taxon>Bacillati</taxon>
        <taxon>Actinomycetota</taxon>
        <taxon>Actinomycetes</taxon>
        <taxon>Micrococcales</taxon>
        <taxon>Micrococcaceae</taxon>
    </lineage>
</organism>
<dbReference type="RefSeq" id="WP_310170946.1">
    <property type="nucleotide sequence ID" value="NZ_BAABHE010000002.1"/>
</dbReference>
<feature type="transmembrane region" description="Helical" evidence="2">
    <location>
        <begin position="453"/>
        <end position="472"/>
    </location>
</feature>